<dbReference type="InterPro" id="IPR011009">
    <property type="entry name" value="Kinase-like_dom_sf"/>
</dbReference>
<proteinExistence type="predicted"/>
<keyword evidence="9" id="KW-1185">Reference proteome</keyword>
<evidence type="ECO:0000259" key="7">
    <source>
        <dbReference type="PROSITE" id="PS50011"/>
    </source>
</evidence>
<dbReference type="HOGENOM" id="CLU_000288_81_2_1"/>
<evidence type="ECO:0000256" key="6">
    <source>
        <dbReference type="PROSITE-ProRule" id="PRU10141"/>
    </source>
</evidence>
<dbReference type="InterPro" id="IPR017441">
    <property type="entry name" value="Protein_kinase_ATP_BS"/>
</dbReference>
<dbReference type="Gene3D" id="1.10.510.10">
    <property type="entry name" value="Transferase(Phosphotransferase) domain 1"/>
    <property type="match status" value="1"/>
</dbReference>
<dbReference type="Gene3D" id="3.30.200.20">
    <property type="entry name" value="Phosphorylase Kinase, domain 1"/>
    <property type="match status" value="1"/>
</dbReference>
<feature type="domain" description="Protein kinase" evidence="7">
    <location>
        <begin position="82"/>
        <end position="445"/>
    </location>
</feature>
<dbReference type="PROSITE" id="PS00107">
    <property type="entry name" value="PROTEIN_KINASE_ATP"/>
    <property type="match status" value="1"/>
</dbReference>
<evidence type="ECO:0000313" key="9">
    <source>
        <dbReference type="Proteomes" id="UP000028545"/>
    </source>
</evidence>
<dbReference type="SMART" id="SM00220">
    <property type="entry name" value="S_TKc"/>
    <property type="match status" value="1"/>
</dbReference>
<keyword evidence="4" id="KW-0418">Kinase</keyword>
<organism evidence="8 9">
    <name type="scientific">Pseudallescheria apiosperma</name>
    <name type="common">Scedosporium apiospermum</name>
    <dbReference type="NCBI Taxonomy" id="563466"/>
    <lineage>
        <taxon>Eukaryota</taxon>
        <taxon>Fungi</taxon>
        <taxon>Dikarya</taxon>
        <taxon>Ascomycota</taxon>
        <taxon>Pezizomycotina</taxon>
        <taxon>Sordariomycetes</taxon>
        <taxon>Hypocreomycetidae</taxon>
        <taxon>Microascales</taxon>
        <taxon>Microascaceae</taxon>
        <taxon>Scedosporium</taxon>
    </lineage>
</organism>
<dbReference type="PANTHER" id="PTHR45646:SF11">
    <property type="entry name" value="SERINE_THREONINE-PROTEIN KINASE DOA"/>
    <property type="match status" value="1"/>
</dbReference>
<feature type="binding site" evidence="6">
    <location>
        <position position="111"/>
    </location>
    <ligand>
        <name>ATP</name>
        <dbReference type="ChEBI" id="CHEBI:30616"/>
    </ligand>
</feature>
<dbReference type="GO" id="GO:0043484">
    <property type="term" value="P:regulation of RNA splicing"/>
    <property type="evidence" value="ECO:0007669"/>
    <property type="project" value="TreeGrafter"/>
</dbReference>
<reference evidence="8 9" key="1">
    <citation type="journal article" date="2014" name="Genome Announc.">
        <title>Draft genome sequence of the pathogenic fungus Scedosporium apiospermum.</title>
        <authorList>
            <person name="Vandeputte P."/>
            <person name="Ghamrawi S."/>
            <person name="Rechenmann M."/>
            <person name="Iltis A."/>
            <person name="Giraud S."/>
            <person name="Fleury M."/>
            <person name="Thornton C."/>
            <person name="Delhaes L."/>
            <person name="Meyer W."/>
            <person name="Papon N."/>
            <person name="Bouchara J.P."/>
        </authorList>
    </citation>
    <scope>NUCLEOTIDE SEQUENCE [LARGE SCALE GENOMIC DNA]</scope>
    <source>
        <strain evidence="8 9">IHEM 14462</strain>
    </source>
</reference>
<dbReference type="VEuPathDB" id="FungiDB:SAPIO_CDS8106"/>
<keyword evidence="2" id="KW-0808">Transferase</keyword>
<dbReference type="InterPro" id="IPR051175">
    <property type="entry name" value="CLK_kinases"/>
</dbReference>
<dbReference type="InterPro" id="IPR000719">
    <property type="entry name" value="Prot_kinase_dom"/>
</dbReference>
<dbReference type="OrthoDB" id="5979581at2759"/>
<protein>
    <recommendedName>
        <fullName evidence="7">Protein kinase domain-containing protein</fullName>
    </recommendedName>
</protein>
<dbReference type="EMBL" id="JOWA01000121">
    <property type="protein sequence ID" value="KEZ40278.1"/>
    <property type="molecule type" value="Genomic_DNA"/>
</dbReference>
<dbReference type="PANTHER" id="PTHR45646">
    <property type="entry name" value="SERINE/THREONINE-PROTEIN KINASE DOA-RELATED"/>
    <property type="match status" value="1"/>
</dbReference>
<dbReference type="KEGG" id="sapo:SAPIO_CDS8106"/>
<name>A0A084FYW6_PSEDA</name>
<dbReference type="Proteomes" id="UP000028545">
    <property type="component" value="Unassembled WGS sequence"/>
</dbReference>
<keyword evidence="1" id="KW-0723">Serine/threonine-protein kinase</keyword>
<dbReference type="GO" id="GO:0005634">
    <property type="term" value="C:nucleus"/>
    <property type="evidence" value="ECO:0007669"/>
    <property type="project" value="TreeGrafter"/>
</dbReference>
<evidence type="ECO:0000256" key="3">
    <source>
        <dbReference type="ARBA" id="ARBA00022741"/>
    </source>
</evidence>
<dbReference type="AlphaFoldDB" id="A0A084FYW6"/>
<accession>A0A084FYW6</accession>
<dbReference type="RefSeq" id="XP_016640077.1">
    <property type="nucleotide sequence ID" value="XM_016789814.1"/>
</dbReference>
<dbReference type="Pfam" id="PF00069">
    <property type="entry name" value="Pkinase"/>
    <property type="match status" value="1"/>
</dbReference>
<keyword evidence="3 6" id="KW-0547">Nucleotide-binding</keyword>
<evidence type="ECO:0000256" key="5">
    <source>
        <dbReference type="ARBA" id="ARBA00022840"/>
    </source>
</evidence>
<sequence>MSSERLQEGRIRLDRKARHFEDDLELPHKTRSLDHGLPHAPATSHGTYLGGLNEDLEDLEFYQLGGYHPIHLGDELGPPGRYRVIHKLGHGGFGTVWLCRDSQASRYVAVKVMTADLSSDQILDLCLLELDQAIPGADYIALPLDRFSLTGPHGTHQCIALPVFGPRVSPGFWHSMDMDPGAILRKMCLQATQALNFLHQNGIYFRPANILVKLANLDDLSEKEILSILGQPLKSEVLTEIGIDHPRSTPQYLVLPIDLTTLGPEYLTEDICLIDFGESFRTSDPPTNLGTPENYLPPEVFLRDEPDIGPYTDAWALGCTVFEIREQIPLFYMTYDEDDLLYEMACYFGRPPQNLWMQWEGRSDYFDANGQRLRKSDEAQTFDKVLAHRIEILGDRQSDGKRRVAKTFSVPGKEQLVLKDLLLKIFKYDPKERASVKEVLEHEWFRV</sequence>
<gene>
    <name evidence="8" type="ORF">SAPIO_CDS8106</name>
</gene>
<evidence type="ECO:0000256" key="1">
    <source>
        <dbReference type="ARBA" id="ARBA00022527"/>
    </source>
</evidence>
<evidence type="ECO:0000313" key="8">
    <source>
        <dbReference type="EMBL" id="KEZ40278.1"/>
    </source>
</evidence>
<dbReference type="GO" id="GO:0005524">
    <property type="term" value="F:ATP binding"/>
    <property type="evidence" value="ECO:0007669"/>
    <property type="project" value="UniProtKB-UniRule"/>
</dbReference>
<evidence type="ECO:0000256" key="4">
    <source>
        <dbReference type="ARBA" id="ARBA00022777"/>
    </source>
</evidence>
<dbReference type="PROSITE" id="PS50011">
    <property type="entry name" value="PROTEIN_KINASE_DOM"/>
    <property type="match status" value="1"/>
</dbReference>
<dbReference type="SUPFAM" id="SSF56112">
    <property type="entry name" value="Protein kinase-like (PK-like)"/>
    <property type="match status" value="1"/>
</dbReference>
<dbReference type="GeneID" id="27727178"/>
<evidence type="ECO:0000256" key="2">
    <source>
        <dbReference type="ARBA" id="ARBA00022679"/>
    </source>
</evidence>
<dbReference type="OMA" id="PEPWWSA"/>
<dbReference type="GO" id="GO:0004674">
    <property type="term" value="F:protein serine/threonine kinase activity"/>
    <property type="evidence" value="ECO:0007669"/>
    <property type="project" value="UniProtKB-KW"/>
</dbReference>
<comment type="caution">
    <text evidence="8">The sequence shown here is derived from an EMBL/GenBank/DDBJ whole genome shotgun (WGS) entry which is preliminary data.</text>
</comment>
<keyword evidence="5 6" id="KW-0067">ATP-binding</keyword>